<comment type="caution">
    <text evidence="3">The sequence shown here is derived from an EMBL/GenBank/DDBJ whole genome shotgun (WGS) entry which is preliminary data.</text>
</comment>
<proteinExistence type="predicted"/>
<feature type="domain" description="Peptidase S9 prolyl oligopeptidase catalytic" evidence="1">
    <location>
        <begin position="523"/>
        <end position="719"/>
    </location>
</feature>
<dbReference type="SUPFAM" id="SSF53474">
    <property type="entry name" value="alpha/beta-Hydrolases"/>
    <property type="match status" value="1"/>
</dbReference>
<dbReference type="Gene3D" id="3.40.50.1820">
    <property type="entry name" value="alpha/beta hydrolase"/>
    <property type="match status" value="1"/>
</dbReference>
<dbReference type="GeneID" id="98068662"/>
<name>H1DFN9_9BACT</name>
<keyword evidence="4" id="KW-1185">Reference proteome</keyword>
<dbReference type="PATRIC" id="fig|742817.3.peg.1138"/>
<reference evidence="3 4" key="1">
    <citation type="submission" date="2012-01" db="EMBL/GenBank/DDBJ databases">
        <title>The Genome Sequence of Odoribacter laneus YIT 12061.</title>
        <authorList>
            <consortium name="The Broad Institute Genome Sequencing Platform"/>
            <person name="Earl A."/>
            <person name="Ward D."/>
            <person name="Feldgarden M."/>
            <person name="Gevers D."/>
            <person name="Morotomi M."/>
            <person name="Young S.K."/>
            <person name="Zeng Q."/>
            <person name="Gargeya S."/>
            <person name="Fitzgerald M."/>
            <person name="Haas B."/>
            <person name="Abouelleil A."/>
            <person name="Alvarado L."/>
            <person name="Arachchi H.M."/>
            <person name="Berlin A."/>
            <person name="Chapman S.B."/>
            <person name="Gearin G."/>
            <person name="Goldberg J."/>
            <person name="Griggs A."/>
            <person name="Gujja S."/>
            <person name="Hansen M."/>
            <person name="Heiman D."/>
            <person name="Howarth C."/>
            <person name="Larimer J."/>
            <person name="Lui A."/>
            <person name="MacDonald P.J.P."/>
            <person name="McCowen C."/>
            <person name="Montmayeur A."/>
            <person name="Murphy C."/>
            <person name="Neiman D."/>
            <person name="Pearson M."/>
            <person name="Priest M."/>
            <person name="Roberts A."/>
            <person name="Saif S."/>
            <person name="Shea T."/>
            <person name="Sisk P."/>
            <person name="Stolte C."/>
            <person name="Sykes S."/>
            <person name="Wortman J."/>
            <person name="Nusbaum C."/>
            <person name="Birren B."/>
        </authorList>
    </citation>
    <scope>NUCLEOTIDE SEQUENCE [LARGE SCALE GENOMIC DNA]</scope>
    <source>
        <strain evidence="3 4">YIT 12061</strain>
    </source>
</reference>
<dbReference type="GO" id="GO:0006508">
    <property type="term" value="P:proteolysis"/>
    <property type="evidence" value="ECO:0007669"/>
    <property type="project" value="InterPro"/>
</dbReference>
<protein>
    <recommendedName>
        <fullName evidence="5">S9 family peptidase</fullName>
    </recommendedName>
</protein>
<dbReference type="SUPFAM" id="SSF82171">
    <property type="entry name" value="DPP6 N-terminal domain-like"/>
    <property type="match status" value="1"/>
</dbReference>
<dbReference type="GO" id="GO:0008236">
    <property type="term" value="F:serine-type peptidase activity"/>
    <property type="evidence" value="ECO:0007669"/>
    <property type="project" value="InterPro"/>
</dbReference>
<dbReference type="eggNOG" id="COG1506">
    <property type="taxonomic scope" value="Bacteria"/>
</dbReference>
<evidence type="ECO:0000259" key="1">
    <source>
        <dbReference type="Pfam" id="PF00326"/>
    </source>
</evidence>
<dbReference type="RefSeq" id="WP_009136223.1">
    <property type="nucleotide sequence ID" value="NZ_JH594596.1"/>
</dbReference>
<dbReference type="eggNOG" id="COG0823">
    <property type="taxonomic scope" value="Bacteria"/>
</dbReference>
<dbReference type="HOGENOM" id="CLU_006105_2_0_10"/>
<evidence type="ECO:0000259" key="2">
    <source>
        <dbReference type="Pfam" id="PF00930"/>
    </source>
</evidence>
<organism evidence="3 4">
    <name type="scientific">Odoribacter laneus YIT 12061</name>
    <dbReference type="NCBI Taxonomy" id="742817"/>
    <lineage>
        <taxon>Bacteria</taxon>
        <taxon>Pseudomonadati</taxon>
        <taxon>Bacteroidota</taxon>
        <taxon>Bacteroidia</taxon>
        <taxon>Bacteroidales</taxon>
        <taxon>Odoribacteraceae</taxon>
        <taxon>Odoribacter</taxon>
    </lineage>
</organism>
<dbReference type="GO" id="GO:0008239">
    <property type="term" value="F:dipeptidyl-peptidase activity"/>
    <property type="evidence" value="ECO:0007669"/>
    <property type="project" value="TreeGrafter"/>
</dbReference>
<evidence type="ECO:0000313" key="4">
    <source>
        <dbReference type="Proteomes" id="UP000004892"/>
    </source>
</evidence>
<dbReference type="STRING" id="742817.HMPREF9449_01075"/>
<dbReference type="Pfam" id="PF00930">
    <property type="entry name" value="DPPIV_N"/>
    <property type="match status" value="1"/>
</dbReference>
<accession>H1DFN9</accession>
<dbReference type="Proteomes" id="UP000004892">
    <property type="component" value="Unassembled WGS sequence"/>
</dbReference>
<dbReference type="InterPro" id="IPR029058">
    <property type="entry name" value="AB_hydrolase_fold"/>
</dbReference>
<sequence>MNYLLFTCLSLGAVLTSETQHAMAMKKGEEIQKGDKILTMEEAVLGYELRPESRNMQWQGDRNILTWTEGTELWAEAVETGEKKVIMTIEELNPLIQADLKGWPKYSWKDGQTLSLIRKGKYYEIEVGSKQLKRTISLPEKAMDLTFNGKDAFAFTRGNNLYYCDERGNEFAVTADEDPNIVNGQTVSRREMGISTGIFWSPDGKKLAFYRKDESAVSSFPLLDITTRTGSLQEIKYPMAGMPSEQVSLGVYDLASQQTVFMEVTDFGREQYLTNITWGPASEVLYIQVVNRDQNQVHLNKYCAKTGVFIKTLVEEKNERYVEPSDPLVFLKSDPSRFIYRTDNRDNYRNLYLCDTEGKQLRRLTDTDADVAYIAQDGKYIYYTSAEVSPIENHLFRVDLKTGKKSRLTEAEGWHTIMVSEDGRYFVDNYSSLNVPRRIELRQTNGKPVKEILKAENPTRTYNFGEISLGTVKSADGQFDNYYRLIKPMNFDPAKKYPVILYVYGGPHSQMVKNTWQGELRRWEMYMAQQGYVVFVMDNRGTSNRGAAYEKAIYKQCGQAEMADQMKGIEFLKSQPWVDADRIGVHGWSYGGFMTISLITNYPEVFKVAVAGGPVIDWKWYEVMYGERYMSTPQQNPEGYAKVSLLSKAKDLKGKLLICQGAIDDTVLWQHSLSFIRECIKNQVQVDYFPYPCAKHNVFGRDRIHLMQKVTDYFEDYLK</sequence>
<evidence type="ECO:0000313" key="3">
    <source>
        <dbReference type="EMBL" id="EHP48712.1"/>
    </source>
</evidence>
<dbReference type="InterPro" id="IPR001375">
    <property type="entry name" value="Peptidase_S9_cat"/>
</dbReference>
<dbReference type="EMBL" id="ADMC01000017">
    <property type="protein sequence ID" value="EHP48712.1"/>
    <property type="molecule type" value="Genomic_DNA"/>
</dbReference>
<dbReference type="InterPro" id="IPR050278">
    <property type="entry name" value="Serine_Prot_S9B/DPPIV"/>
</dbReference>
<evidence type="ECO:0008006" key="5">
    <source>
        <dbReference type="Google" id="ProtNLM"/>
    </source>
</evidence>
<dbReference type="AlphaFoldDB" id="H1DFN9"/>
<dbReference type="PANTHER" id="PTHR11731:SF193">
    <property type="entry name" value="DIPEPTIDYL PEPTIDASE 9"/>
    <property type="match status" value="1"/>
</dbReference>
<gene>
    <name evidence="3" type="ORF">HMPREF9449_01075</name>
</gene>
<dbReference type="Pfam" id="PF00326">
    <property type="entry name" value="Peptidase_S9"/>
    <property type="match status" value="1"/>
</dbReference>
<feature type="domain" description="Dipeptidylpeptidase IV N-terminal" evidence="2">
    <location>
        <begin position="120"/>
        <end position="436"/>
    </location>
</feature>
<dbReference type="PANTHER" id="PTHR11731">
    <property type="entry name" value="PROTEASE FAMILY S9B,C DIPEPTIDYL-PEPTIDASE IV-RELATED"/>
    <property type="match status" value="1"/>
</dbReference>
<dbReference type="Gene3D" id="2.140.10.30">
    <property type="entry name" value="Dipeptidylpeptidase IV, N-terminal domain"/>
    <property type="match status" value="1"/>
</dbReference>
<dbReference type="InterPro" id="IPR002469">
    <property type="entry name" value="Peptidase_S9B_N"/>
</dbReference>